<comment type="caution">
    <text evidence="2">The sequence shown here is derived from an EMBL/GenBank/DDBJ whole genome shotgun (WGS) entry which is preliminary data.</text>
</comment>
<accession>A0A8J8NKR4</accession>
<dbReference type="AlphaFoldDB" id="A0A8J8NKR4"/>
<feature type="transmembrane region" description="Helical" evidence="1">
    <location>
        <begin position="59"/>
        <end position="82"/>
    </location>
</feature>
<keyword evidence="1" id="KW-0812">Transmembrane</keyword>
<keyword evidence="3" id="KW-1185">Reference proteome</keyword>
<evidence type="ECO:0000313" key="2">
    <source>
        <dbReference type="EMBL" id="TNV76902.1"/>
    </source>
</evidence>
<protein>
    <submittedName>
        <fullName evidence="2">Uncharacterized protein</fullName>
    </submittedName>
</protein>
<keyword evidence="1" id="KW-0472">Membrane</keyword>
<gene>
    <name evidence="2" type="ORF">FGO68_gene13464</name>
</gene>
<keyword evidence="1" id="KW-1133">Transmembrane helix</keyword>
<dbReference type="Proteomes" id="UP000785679">
    <property type="component" value="Unassembled WGS sequence"/>
</dbReference>
<evidence type="ECO:0000256" key="1">
    <source>
        <dbReference type="SAM" id="Phobius"/>
    </source>
</evidence>
<proteinExistence type="predicted"/>
<reference evidence="2" key="1">
    <citation type="submission" date="2019-06" db="EMBL/GenBank/DDBJ databases">
        <authorList>
            <person name="Zheng W."/>
        </authorList>
    </citation>
    <scope>NUCLEOTIDE SEQUENCE</scope>
    <source>
        <strain evidence="2">QDHG01</strain>
    </source>
</reference>
<sequence>MPVQNYKVLFQHKPISNMNKAAAMPAETLKKFAFTFAVATAGLAVAQCIFWQIDFGIFPIGNIISYCIAPVLLNHNVLMFVLNRILKGAEDKQIRNYYERQRTWKRGRPLRQQARPHRTQLGIRPMQGVHASRVTGSRGRNTGMYVCEDRNFGHHLLALRCSAGFFSPTVFV</sequence>
<name>A0A8J8NKR4_HALGN</name>
<organism evidence="2 3">
    <name type="scientific">Halteria grandinella</name>
    <dbReference type="NCBI Taxonomy" id="5974"/>
    <lineage>
        <taxon>Eukaryota</taxon>
        <taxon>Sar</taxon>
        <taxon>Alveolata</taxon>
        <taxon>Ciliophora</taxon>
        <taxon>Intramacronucleata</taxon>
        <taxon>Spirotrichea</taxon>
        <taxon>Stichotrichia</taxon>
        <taxon>Sporadotrichida</taxon>
        <taxon>Halteriidae</taxon>
        <taxon>Halteria</taxon>
    </lineage>
</organism>
<evidence type="ECO:0000313" key="3">
    <source>
        <dbReference type="Proteomes" id="UP000785679"/>
    </source>
</evidence>
<feature type="transmembrane region" description="Helical" evidence="1">
    <location>
        <begin position="32"/>
        <end position="53"/>
    </location>
</feature>
<dbReference type="EMBL" id="RRYP01012763">
    <property type="protein sequence ID" value="TNV76902.1"/>
    <property type="molecule type" value="Genomic_DNA"/>
</dbReference>